<evidence type="ECO:0008006" key="3">
    <source>
        <dbReference type="Google" id="ProtNLM"/>
    </source>
</evidence>
<dbReference type="SUPFAM" id="SSF64518">
    <property type="entry name" value="Phase 1 flagellin"/>
    <property type="match status" value="1"/>
</dbReference>
<reference evidence="2" key="1">
    <citation type="journal article" date="2019" name="Int. J. Syst. Evol. Microbiol.">
        <title>The Global Catalogue of Microorganisms (GCM) 10K type strain sequencing project: providing services to taxonomists for standard genome sequencing and annotation.</title>
        <authorList>
            <consortium name="The Broad Institute Genomics Platform"/>
            <consortium name="The Broad Institute Genome Sequencing Center for Infectious Disease"/>
            <person name="Wu L."/>
            <person name="Ma J."/>
        </authorList>
    </citation>
    <scope>NUCLEOTIDE SEQUENCE [LARGE SCALE GENOMIC DNA]</scope>
    <source>
        <strain evidence="2">CCM 8875</strain>
    </source>
</reference>
<dbReference type="RefSeq" id="WP_131575169.1">
    <property type="nucleotide sequence ID" value="NZ_CBCSAJ010000028.1"/>
</dbReference>
<accession>A0ABW4DVX4</accession>
<comment type="caution">
    <text evidence="1">The sequence shown here is derived from an EMBL/GenBank/DDBJ whole genome shotgun (WGS) entry which is preliminary data.</text>
</comment>
<keyword evidence="2" id="KW-1185">Reference proteome</keyword>
<dbReference type="Proteomes" id="UP001597302">
    <property type="component" value="Unassembled WGS sequence"/>
</dbReference>
<organism evidence="1 2">
    <name type="scientific">Paracoccus nototheniae</name>
    <dbReference type="NCBI Taxonomy" id="2489002"/>
    <lineage>
        <taxon>Bacteria</taxon>
        <taxon>Pseudomonadati</taxon>
        <taxon>Pseudomonadota</taxon>
        <taxon>Alphaproteobacteria</taxon>
        <taxon>Rhodobacterales</taxon>
        <taxon>Paracoccaceae</taxon>
        <taxon>Paracoccus</taxon>
    </lineage>
</organism>
<name>A0ABW4DVX4_9RHOB</name>
<evidence type="ECO:0000313" key="2">
    <source>
        <dbReference type="Proteomes" id="UP001597302"/>
    </source>
</evidence>
<dbReference type="EMBL" id="JBHTOQ010000004">
    <property type="protein sequence ID" value="MFD1480446.1"/>
    <property type="molecule type" value="Genomic_DNA"/>
</dbReference>
<proteinExistence type="predicted"/>
<sequence>MTLNSIGDQARAYALTVATNRTKTTLATLTEELASGMVADLGQRLDGNTRALNEIEGRMVLTRQLNQNASEAAVQLRAVQDMFEGIRASTSDLGISLSADIFIDGSLLIGTGLAQAVDAFDISIRRLNGTNSNRHLMSGDASGTVPLIDASLIMDQLVAITAGMSTADDVAMAISNWFDAPSGGGGFLDVAYSGGLGPAQKISVGDGMAVEMTTTAASPAVRDLLKGLATGAIVQRGVLGADQAERGRLMKLSGDLLTAADSAVLGEMGRVGVAQQSVERAQATNGAVLNTLDLARNDLLRADPLETTAALTEVKAQLDTIYAVTARLSKLRLVDFLR</sequence>
<evidence type="ECO:0000313" key="1">
    <source>
        <dbReference type="EMBL" id="MFD1480446.1"/>
    </source>
</evidence>
<gene>
    <name evidence="1" type="ORF">ACFQ5P_03975</name>
</gene>
<protein>
    <recommendedName>
        <fullName evidence="3">Flagellar hook-associated protein 3 FlgL</fullName>
    </recommendedName>
</protein>